<evidence type="ECO:0000313" key="3">
    <source>
        <dbReference type="Proteomes" id="UP001058860"/>
    </source>
</evidence>
<evidence type="ECO:0000313" key="2">
    <source>
        <dbReference type="EMBL" id="UUY02799.1"/>
    </source>
</evidence>
<organism evidence="2 3">
    <name type="scientific">Svornostia abyssi</name>
    <dbReference type="NCBI Taxonomy" id="2898438"/>
    <lineage>
        <taxon>Bacteria</taxon>
        <taxon>Bacillati</taxon>
        <taxon>Actinomycetota</taxon>
        <taxon>Thermoleophilia</taxon>
        <taxon>Solirubrobacterales</taxon>
        <taxon>Baekduiaceae</taxon>
        <taxon>Svornostia</taxon>
    </lineage>
</organism>
<evidence type="ECO:0000256" key="1">
    <source>
        <dbReference type="SAM" id="MobiDB-lite"/>
    </source>
</evidence>
<dbReference type="RefSeq" id="WP_353863321.1">
    <property type="nucleotide sequence ID" value="NZ_CP088295.1"/>
</dbReference>
<accession>A0ABY5PDQ2</accession>
<proteinExistence type="predicted"/>
<reference evidence="3" key="1">
    <citation type="submission" date="2021-11" db="EMBL/GenBank/DDBJ databases">
        <title>Cultivation dependent microbiological survey of springs from the worlds oldest radium mine currently devoted to the extraction of radon-saturated water.</title>
        <authorList>
            <person name="Kapinusova G."/>
            <person name="Smrhova T."/>
            <person name="Strejcek M."/>
            <person name="Suman J."/>
            <person name="Jani K."/>
            <person name="Pajer P."/>
            <person name="Uhlik O."/>
        </authorList>
    </citation>
    <scope>NUCLEOTIDE SEQUENCE [LARGE SCALE GENOMIC DNA]</scope>
    <source>
        <strain evidence="3">J379</strain>
    </source>
</reference>
<keyword evidence="3" id="KW-1185">Reference proteome</keyword>
<name>A0ABY5PDQ2_9ACTN</name>
<sequence length="83" mass="8955">MSAPRPRSRPSPLPPRRRRAPEEPAGVVHRTRASAPTDTEGARLVALDMALAGQPRDQVDAYLAEHFAGVDRVAVLDAVYASI</sequence>
<dbReference type="Proteomes" id="UP001058860">
    <property type="component" value="Chromosome"/>
</dbReference>
<protein>
    <submittedName>
        <fullName evidence="2">Uncharacterized protein</fullName>
    </submittedName>
</protein>
<gene>
    <name evidence="2" type="ORF">LRS13_19235</name>
</gene>
<feature type="region of interest" description="Disordered" evidence="1">
    <location>
        <begin position="1"/>
        <end position="40"/>
    </location>
</feature>
<dbReference type="EMBL" id="CP088295">
    <property type="protein sequence ID" value="UUY02799.1"/>
    <property type="molecule type" value="Genomic_DNA"/>
</dbReference>